<evidence type="ECO:0000313" key="7">
    <source>
        <dbReference type="Proteomes" id="UP000610456"/>
    </source>
</evidence>
<evidence type="ECO:0000256" key="3">
    <source>
        <dbReference type="ARBA" id="ARBA00022989"/>
    </source>
</evidence>
<keyword evidence="4 5" id="KW-0472">Membrane</keyword>
<feature type="transmembrane region" description="Helical" evidence="5">
    <location>
        <begin position="36"/>
        <end position="56"/>
    </location>
</feature>
<evidence type="ECO:0000256" key="5">
    <source>
        <dbReference type="SAM" id="Phobius"/>
    </source>
</evidence>
<proteinExistence type="predicted"/>
<dbReference type="Pfam" id="PF04193">
    <property type="entry name" value="PQ-loop"/>
    <property type="match status" value="1"/>
</dbReference>
<keyword evidence="7" id="KW-1185">Reference proteome</keyword>
<accession>A0A918SHE8</accession>
<evidence type="ECO:0000256" key="2">
    <source>
        <dbReference type="ARBA" id="ARBA00022692"/>
    </source>
</evidence>
<comment type="subcellular location">
    <subcellularLocation>
        <location evidence="1">Membrane</location>
        <topology evidence="1">Multi-pass membrane protein</topology>
    </subcellularLocation>
</comment>
<dbReference type="InterPro" id="IPR047662">
    <property type="entry name" value="SemiSWEET"/>
</dbReference>
<keyword evidence="3 5" id="KW-1133">Transmembrane helix</keyword>
<reference evidence="6" key="2">
    <citation type="submission" date="2020-09" db="EMBL/GenBank/DDBJ databases">
        <authorList>
            <person name="Sun Q."/>
            <person name="Kim S."/>
        </authorList>
    </citation>
    <scope>NUCLEOTIDE SEQUENCE</scope>
    <source>
        <strain evidence="6">KCTC 12719</strain>
    </source>
</reference>
<protein>
    <recommendedName>
        <fullName evidence="8">MtN3 and saliva related transmembrane protein</fullName>
    </recommendedName>
</protein>
<gene>
    <name evidence="6" type="ORF">GCM10007103_25290</name>
</gene>
<keyword evidence="2 5" id="KW-0812">Transmembrane</keyword>
<feature type="transmembrane region" description="Helical" evidence="5">
    <location>
        <begin position="6"/>
        <end position="24"/>
    </location>
</feature>
<feature type="transmembrane region" description="Helical" evidence="5">
    <location>
        <begin position="62"/>
        <end position="81"/>
    </location>
</feature>
<dbReference type="GO" id="GO:0051119">
    <property type="term" value="F:sugar transmembrane transporter activity"/>
    <property type="evidence" value="ECO:0007669"/>
    <property type="project" value="InterPro"/>
</dbReference>
<dbReference type="Proteomes" id="UP000610456">
    <property type="component" value="Unassembled WGS sequence"/>
</dbReference>
<evidence type="ECO:0008006" key="8">
    <source>
        <dbReference type="Google" id="ProtNLM"/>
    </source>
</evidence>
<dbReference type="NCBIfam" id="NF037968">
    <property type="entry name" value="SemiSWEET_2"/>
    <property type="match status" value="1"/>
</dbReference>
<dbReference type="InterPro" id="IPR006603">
    <property type="entry name" value="PQ-loop_rpt"/>
</dbReference>
<dbReference type="GO" id="GO:0016020">
    <property type="term" value="C:membrane"/>
    <property type="evidence" value="ECO:0007669"/>
    <property type="project" value="UniProtKB-SubCell"/>
</dbReference>
<comment type="caution">
    <text evidence="6">The sequence shown here is derived from an EMBL/GenBank/DDBJ whole genome shotgun (WGS) entry which is preliminary data.</text>
</comment>
<dbReference type="AlphaFoldDB" id="A0A918SHE8"/>
<dbReference type="EMBL" id="BMXB01000011">
    <property type="protein sequence ID" value="GHA43038.1"/>
    <property type="molecule type" value="Genomic_DNA"/>
</dbReference>
<evidence type="ECO:0000256" key="4">
    <source>
        <dbReference type="ARBA" id="ARBA00023136"/>
    </source>
</evidence>
<evidence type="ECO:0000313" key="6">
    <source>
        <dbReference type="EMBL" id="GHA43038.1"/>
    </source>
</evidence>
<reference evidence="6" key="1">
    <citation type="journal article" date="2014" name="Int. J. Syst. Evol. Microbiol.">
        <title>Complete genome sequence of Corynebacterium casei LMG S-19264T (=DSM 44701T), isolated from a smear-ripened cheese.</title>
        <authorList>
            <consortium name="US DOE Joint Genome Institute (JGI-PGF)"/>
            <person name="Walter F."/>
            <person name="Albersmeier A."/>
            <person name="Kalinowski J."/>
            <person name="Ruckert C."/>
        </authorList>
    </citation>
    <scope>NUCLEOTIDE SEQUENCE</scope>
    <source>
        <strain evidence="6">KCTC 12719</strain>
    </source>
</reference>
<name>A0A918SHE8_9FLAO</name>
<sequence length="84" mass="9445">MDWTMILGLVAGICTTAAVIPQLWKAWKTKKVTDVSPGMFFVLITGLALWTVYGLLQSDWPIIITNGLALCLNSLMLYFLFKYD</sequence>
<dbReference type="Gene3D" id="1.20.1280.290">
    <property type="match status" value="1"/>
</dbReference>
<evidence type="ECO:0000256" key="1">
    <source>
        <dbReference type="ARBA" id="ARBA00004141"/>
    </source>
</evidence>
<organism evidence="6 7">
    <name type="scientific">Salinimicrobium marinum</name>
    <dbReference type="NCBI Taxonomy" id="680283"/>
    <lineage>
        <taxon>Bacteria</taxon>
        <taxon>Pseudomonadati</taxon>
        <taxon>Bacteroidota</taxon>
        <taxon>Flavobacteriia</taxon>
        <taxon>Flavobacteriales</taxon>
        <taxon>Flavobacteriaceae</taxon>
        <taxon>Salinimicrobium</taxon>
    </lineage>
</organism>